<dbReference type="AlphaFoldDB" id="A0A1C5ABW9"/>
<evidence type="ECO:0008006" key="4">
    <source>
        <dbReference type="Google" id="ProtNLM"/>
    </source>
</evidence>
<dbReference type="Proteomes" id="UP000183585">
    <property type="component" value="Unassembled WGS sequence"/>
</dbReference>
<name>A0A1C5ABW9_9ACTN</name>
<dbReference type="EMBL" id="FMCT01000012">
    <property type="protein sequence ID" value="SCF42703.1"/>
    <property type="molecule type" value="Genomic_DNA"/>
</dbReference>
<keyword evidence="3" id="KW-1185">Reference proteome</keyword>
<sequence>MTAPSVEPSVDHAQAVAALLRTGTAFEVHEGDVNVPDDQLTFPHYVVWGAPGSPVVERLAGDGGEVWTRTQITCVGLTPLDVLGAADRARRVLHRKRPTIVGRRCGDIEQEPGIPGPPAVDPNVKSPDGRRIYFTPLFFTLHSSPIRTT</sequence>
<proteinExistence type="predicted"/>
<evidence type="ECO:0000313" key="2">
    <source>
        <dbReference type="EMBL" id="SCF42703.1"/>
    </source>
</evidence>
<dbReference type="RefSeq" id="WP_074476906.1">
    <property type="nucleotide sequence ID" value="NZ_FMCT01000012.1"/>
</dbReference>
<reference evidence="3" key="1">
    <citation type="submission" date="2016-06" db="EMBL/GenBank/DDBJ databases">
        <authorList>
            <person name="Varghese N."/>
            <person name="Submissions Spin"/>
        </authorList>
    </citation>
    <scope>NUCLEOTIDE SEQUENCE [LARGE SCALE GENOMIC DNA]</scope>
    <source>
        <strain evidence="3">DSM 43168</strain>
    </source>
</reference>
<feature type="region of interest" description="Disordered" evidence="1">
    <location>
        <begin position="108"/>
        <end position="127"/>
    </location>
</feature>
<protein>
    <recommendedName>
        <fullName evidence="4">DUF3168 domain-containing protein</fullName>
    </recommendedName>
</protein>
<gene>
    <name evidence="2" type="ORF">GA0070563_112117</name>
</gene>
<organism evidence="2 3">
    <name type="scientific">Micromonospora carbonacea</name>
    <dbReference type="NCBI Taxonomy" id="47853"/>
    <lineage>
        <taxon>Bacteria</taxon>
        <taxon>Bacillati</taxon>
        <taxon>Actinomycetota</taxon>
        <taxon>Actinomycetes</taxon>
        <taxon>Micromonosporales</taxon>
        <taxon>Micromonosporaceae</taxon>
        <taxon>Micromonospora</taxon>
    </lineage>
</organism>
<accession>A0A1C5ABW9</accession>
<evidence type="ECO:0000256" key="1">
    <source>
        <dbReference type="SAM" id="MobiDB-lite"/>
    </source>
</evidence>
<evidence type="ECO:0000313" key="3">
    <source>
        <dbReference type="Proteomes" id="UP000183585"/>
    </source>
</evidence>